<evidence type="ECO:0000313" key="3">
    <source>
        <dbReference type="EMBL" id="QRQ81768.1"/>
    </source>
</evidence>
<keyword evidence="1" id="KW-0812">Transmembrane</keyword>
<keyword evidence="4" id="KW-1185">Reference proteome</keyword>
<dbReference type="InterPro" id="IPR006976">
    <property type="entry name" value="VanZ-like"/>
</dbReference>
<reference evidence="3" key="1">
    <citation type="submission" date="2021-02" db="EMBL/GenBank/DDBJ databases">
        <title>Neisseriaceae sp. 26B isolated from the cloaca of a Common Toad-headed Turtle (Mesoclemmys nasuta).</title>
        <authorList>
            <person name="Spergser J."/>
            <person name="Busse H.-J."/>
        </authorList>
    </citation>
    <scope>NUCLEOTIDE SEQUENCE</scope>
    <source>
        <strain evidence="3">26B</strain>
    </source>
</reference>
<feature type="transmembrane region" description="Helical" evidence="1">
    <location>
        <begin position="96"/>
        <end position="114"/>
    </location>
</feature>
<evidence type="ECO:0000313" key="4">
    <source>
        <dbReference type="Proteomes" id="UP000653156"/>
    </source>
</evidence>
<dbReference type="PANTHER" id="PTHR28008:SF1">
    <property type="entry name" value="DOMAIN PROTEIN, PUTATIVE (AFU_ORTHOLOGUE AFUA_3G10980)-RELATED"/>
    <property type="match status" value="1"/>
</dbReference>
<gene>
    <name evidence="3" type="ORF">JQU52_14010</name>
</gene>
<proteinExistence type="predicted"/>
<protein>
    <submittedName>
        <fullName evidence="3">VanZ family protein</fullName>
    </submittedName>
</protein>
<evidence type="ECO:0000259" key="2">
    <source>
        <dbReference type="Pfam" id="PF04892"/>
    </source>
</evidence>
<dbReference type="EMBL" id="CP069798">
    <property type="protein sequence ID" value="QRQ81768.1"/>
    <property type="molecule type" value="Genomic_DNA"/>
</dbReference>
<dbReference type="Proteomes" id="UP000653156">
    <property type="component" value="Chromosome"/>
</dbReference>
<keyword evidence="1" id="KW-1133">Transmembrane helix</keyword>
<feature type="transmembrane region" description="Helical" evidence="1">
    <location>
        <begin position="41"/>
        <end position="59"/>
    </location>
</feature>
<feature type="transmembrane region" description="Helical" evidence="1">
    <location>
        <begin position="9"/>
        <end position="26"/>
    </location>
</feature>
<feature type="domain" description="VanZ-like" evidence="2">
    <location>
        <begin position="31"/>
        <end position="114"/>
    </location>
</feature>
<sequence length="127" mass="14363">MSEWGRNKWLWLSLTWFVAAIYALFFKQGGGAAPFAHFDKVAHFGLFFGQFWLLSKIFLHRQQTPPWRWLLLAALVWAGLSEYLQATLTPDRHGDVFDAIADVLGAACALWLAVRVAQASPQIKETA</sequence>
<dbReference type="KEGG" id="ptes:JQU52_14010"/>
<dbReference type="PANTHER" id="PTHR28008">
    <property type="entry name" value="DOMAIN PROTEIN, PUTATIVE (AFU_ORTHOLOGUE AFUA_3G10980)-RELATED"/>
    <property type="match status" value="1"/>
</dbReference>
<evidence type="ECO:0000256" key="1">
    <source>
        <dbReference type="SAM" id="Phobius"/>
    </source>
</evidence>
<accession>A0A892ZH33</accession>
<name>A0A892ZH33_9NEIS</name>
<feature type="transmembrane region" description="Helical" evidence="1">
    <location>
        <begin position="66"/>
        <end position="84"/>
    </location>
</feature>
<dbReference type="AlphaFoldDB" id="A0A892ZH33"/>
<organism evidence="3 4">
    <name type="scientific">Paralysiella testudinis</name>
    <dbReference type="NCBI Taxonomy" id="2809020"/>
    <lineage>
        <taxon>Bacteria</taxon>
        <taxon>Pseudomonadati</taxon>
        <taxon>Pseudomonadota</taxon>
        <taxon>Betaproteobacteria</taxon>
        <taxon>Neisseriales</taxon>
        <taxon>Neisseriaceae</taxon>
        <taxon>Paralysiella</taxon>
    </lineage>
</organism>
<dbReference type="Pfam" id="PF04892">
    <property type="entry name" value="VanZ"/>
    <property type="match status" value="1"/>
</dbReference>
<keyword evidence="1" id="KW-0472">Membrane</keyword>
<dbReference type="NCBIfam" id="NF037970">
    <property type="entry name" value="vanZ_1"/>
    <property type="match status" value="1"/>
</dbReference>
<dbReference type="RefSeq" id="WP_230339069.1">
    <property type="nucleotide sequence ID" value="NZ_CP069798.1"/>
</dbReference>